<dbReference type="EMBL" id="CYXY01000020">
    <property type="protein sequence ID" value="CUN12595.1"/>
    <property type="molecule type" value="Genomic_DNA"/>
</dbReference>
<evidence type="ECO:0000313" key="1">
    <source>
        <dbReference type="EMBL" id="CUN12595.1"/>
    </source>
</evidence>
<dbReference type="AlphaFoldDB" id="A0A173UEP1"/>
<evidence type="ECO:0000313" key="2">
    <source>
        <dbReference type="EMBL" id="CUP47623.1"/>
    </source>
</evidence>
<dbReference type="RefSeq" id="WP_055073320.1">
    <property type="nucleotide sequence ID" value="NZ_BAABXM010000001.1"/>
</dbReference>
<name>A0A173UEP1_ANAHA</name>
<evidence type="ECO:0000313" key="4">
    <source>
        <dbReference type="Proteomes" id="UP000095564"/>
    </source>
</evidence>
<dbReference type="InterPro" id="IPR036390">
    <property type="entry name" value="WH_DNA-bd_sf"/>
</dbReference>
<protein>
    <submittedName>
        <fullName evidence="1">Protein involved in initiation of plasmid replication</fullName>
    </submittedName>
</protein>
<reference evidence="3 4" key="1">
    <citation type="submission" date="2015-09" db="EMBL/GenBank/DDBJ databases">
        <authorList>
            <consortium name="Pathogen Informatics"/>
        </authorList>
    </citation>
    <scope>NUCLEOTIDE SEQUENCE [LARGE SCALE GENOMIC DNA]</scope>
    <source>
        <strain evidence="2 4">2789STDY5834908</strain>
        <strain evidence="1 3">2789STDY5834959</strain>
    </source>
</reference>
<proteinExistence type="predicted"/>
<dbReference type="Gene3D" id="1.10.10.10">
    <property type="entry name" value="Winged helix-like DNA-binding domain superfamily/Winged helix DNA-binding domain"/>
    <property type="match status" value="1"/>
</dbReference>
<dbReference type="Proteomes" id="UP000095553">
    <property type="component" value="Unassembled WGS sequence"/>
</dbReference>
<sequence length="130" mass="14910">MEKVEIQITKGLTEETTEEITLLGHILENADGLKVFSELINHVISENAESILLEKKKLLAILQVEEDDLDEMMEKIIDDIIRSQIEIIEKEHKKTGFKIVSIFEMVTYDPEEGLTTQITKAVKPYLKNLI</sequence>
<evidence type="ECO:0000313" key="3">
    <source>
        <dbReference type="Proteomes" id="UP000095553"/>
    </source>
</evidence>
<accession>A0A173UEP1</accession>
<dbReference type="EMBL" id="CZAU01000012">
    <property type="protein sequence ID" value="CUP47623.1"/>
    <property type="molecule type" value="Genomic_DNA"/>
</dbReference>
<dbReference type="InterPro" id="IPR036388">
    <property type="entry name" value="WH-like_DNA-bd_sf"/>
</dbReference>
<gene>
    <name evidence="2" type="ORF">ERS852520_01437</name>
    <name evidence="1" type="ORF">ERS852571_02676</name>
</gene>
<dbReference type="SUPFAM" id="SSF46785">
    <property type="entry name" value="Winged helix' DNA-binding domain"/>
    <property type="match status" value="1"/>
</dbReference>
<dbReference type="Proteomes" id="UP000095564">
    <property type="component" value="Unassembled WGS sequence"/>
</dbReference>
<organism evidence="1 3">
    <name type="scientific">Anaerostipes hadrus</name>
    <dbReference type="NCBI Taxonomy" id="649756"/>
    <lineage>
        <taxon>Bacteria</taxon>
        <taxon>Bacillati</taxon>
        <taxon>Bacillota</taxon>
        <taxon>Clostridia</taxon>
        <taxon>Lachnospirales</taxon>
        <taxon>Lachnospiraceae</taxon>
        <taxon>Anaerostipes</taxon>
    </lineage>
</organism>